<reference evidence="1 2" key="1">
    <citation type="submission" date="2021-12" db="EMBL/GenBank/DDBJ databases">
        <title>Genome sequencing of bacteria with rrn-lacking chromosome and rrn-plasmid.</title>
        <authorList>
            <person name="Anda M."/>
            <person name="Iwasaki W."/>
        </authorList>
    </citation>
    <scope>NUCLEOTIDE SEQUENCE [LARGE SCALE GENOMIC DNA]</scope>
    <source>
        <strain evidence="1 2">DSM 100852</strain>
    </source>
</reference>
<dbReference type="SUPFAM" id="SSF50630">
    <property type="entry name" value="Acid proteases"/>
    <property type="match status" value="1"/>
</dbReference>
<evidence type="ECO:0000313" key="2">
    <source>
        <dbReference type="Proteomes" id="UP001348817"/>
    </source>
</evidence>
<sequence length="407" mass="45330">MRVLRTLLLAIAVAGMFSCSTYKRYHTVTQGRTAEKNFTAEFPFEDDGGLIKIKVAIDGNDYDFMFDSGNDLTMVDEQLLPYIGYKSNNVSGEIVGSSQRAKINRYITVDEFDIGGVKFEKTGAFSGDMTSLNEALGCGKFHGIIGSNLMRKAKWQIDYKNKVIRVTGHKGELPQSPNGITLKMKAKSYGGAKGLVKMGHVETEFTFDTGFNGDFSANKAVFDAISEREAIPYAVSDGQSNFSVYGANISRDYYARIPTFEIGPVELKDQIIQFGSKSVNLIGNGFFEHFIVTFDWKAKTLRLDPVADFGREELNGYPYFFGPNYKNNSIEILGSWEGHTGDEKIPFGAKFISINGHNVRNLTTQELCNFWNTKASEILSDKIDAVILVNGQEKAITLRRRSLLPKD</sequence>
<dbReference type="Gene3D" id="2.40.70.10">
    <property type="entry name" value="Acid Proteases"/>
    <property type="match status" value="1"/>
</dbReference>
<dbReference type="Proteomes" id="UP001348817">
    <property type="component" value="Chromosome"/>
</dbReference>
<protein>
    <recommendedName>
        <fullName evidence="3">Aspartyl protease</fullName>
    </recommendedName>
</protein>
<dbReference type="PROSITE" id="PS51257">
    <property type="entry name" value="PROKAR_LIPOPROTEIN"/>
    <property type="match status" value="1"/>
</dbReference>
<proteinExistence type="predicted"/>
<accession>A0AAU9CLB5</accession>
<gene>
    <name evidence="1" type="ORF">FUAX_34250</name>
</gene>
<evidence type="ECO:0008006" key="3">
    <source>
        <dbReference type="Google" id="ProtNLM"/>
    </source>
</evidence>
<dbReference type="InterPro" id="IPR021109">
    <property type="entry name" value="Peptidase_aspartic_dom_sf"/>
</dbReference>
<dbReference type="RefSeq" id="WP_338392515.1">
    <property type="nucleotide sequence ID" value="NZ_AP025314.1"/>
</dbReference>
<dbReference type="AlphaFoldDB" id="A0AAU9CLB5"/>
<name>A0AAU9CLB5_9BACT</name>
<dbReference type="KEGG" id="fax:FUAX_34250"/>
<dbReference type="EMBL" id="AP025314">
    <property type="protein sequence ID" value="BDD10993.1"/>
    <property type="molecule type" value="Genomic_DNA"/>
</dbReference>
<evidence type="ECO:0000313" key="1">
    <source>
        <dbReference type="EMBL" id="BDD10993.1"/>
    </source>
</evidence>
<keyword evidence="2" id="KW-1185">Reference proteome</keyword>
<dbReference type="Pfam" id="PF13650">
    <property type="entry name" value="Asp_protease_2"/>
    <property type="match status" value="1"/>
</dbReference>
<organism evidence="1 2">
    <name type="scientific">Fulvitalea axinellae</name>
    <dbReference type="NCBI Taxonomy" id="1182444"/>
    <lineage>
        <taxon>Bacteria</taxon>
        <taxon>Pseudomonadati</taxon>
        <taxon>Bacteroidota</taxon>
        <taxon>Cytophagia</taxon>
        <taxon>Cytophagales</taxon>
        <taxon>Persicobacteraceae</taxon>
        <taxon>Fulvitalea</taxon>
    </lineage>
</organism>